<proteinExistence type="predicted"/>
<comment type="caution">
    <text evidence="1">The sequence shown here is derived from an EMBL/GenBank/DDBJ whole genome shotgun (WGS) entry which is preliminary data.</text>
</comment>
<name>A0A8J2L4Z6_9HEXA</name>
<sequence length="78" mass="9056">MLSFDCLRLTFTSCLISEWCSFKLLSQLRSQNINGLPVKLFSVSNGLQIMGDQQLVIVLINPMTLYKRTPVYNWLVWE</sequence>
<evidence type="ECO:0000313" key="1">
    <source>
        <dbReference type="EMBL" id="CAG7825130.1"/>
    </source>
</evidence>
<keyword evidence="2" id="KW-1185">Reference proteome</keyword>
<reference evidence="1" key="1">
    <citation type="submission" date="2021-06" db="EMBL/GenBank/DDBJ databases">
        <authorList>
            <person name="Hodson N. C."/>
            <person name="Mongue J. A."/>
            <person name="Jaron S. K."/>
        </authorList>
    </citation>
    <scope>NUCLEOTIDE SEQUENCE</scope>
</reference>
<evidence type="ECO:0000313" key="2">
    <source>
        <dbReference type="Proteomes" id="UP000708208"/>
    </source>
</evidence>
<organism evidence="1 2">
    <name type="scientific">Allacma fusca</name>
    <dbReference type="NCBI Taxonomy" id="39272"/>
    <lineage>
        <taxon>Eukaryota</taxon>
        <taxon>Metazoa</taxon>
        <taxon>Ecdysozoa</taxon>
        <taxon>Arthropoda</taxon>
        <taxon>Hexapoda</taxon>
        <taxon>Collembola</taxon>
        <taxon>Symphypleona</taxon>
        <taxon>Sminthuridae</taxon>
        <taxon>Allacma</taxon>
    </lineage>
</organism>
<dbReference type="EMBL" id="CAJVCH010535135">
    <property type="protein sequence ID" value="CAG7825130.1"/>
    <property type="molecule type" value="Genomic_DNA"/>
</dbReference>
<dbReference type="AlphaFoldDB" id="A0A8J2L4Z6"/>
<accession>A0A8J2L4Z6</accession>
<gene>
    <name evidence="1" type="ORF">AFUS01_LOCUS35254</name>
</gene>
<protein>
    <submittedName>
        <fullName evidence="1">Uncharacterized protein</fullName>
    </submittedName>
</protein>
<dbReference type="Proteomes" id="UP000708208">
    <property type="component" value="Unassembled WGS sequence"/>
</dbReference>